<reference evidence="2 3" key="1">
    <citation type="submission" date="2015-03" db="EMBL/GenBank/DDBJ databases">
        <title>Complete genome sequence of Muricauda lutaonensis CC-HSB-11T, isolated from a coastal hot spring.</title>
        <authorList>
            <person name="Kim K.M."/>
        </authorList>
    </citation>
    <scope>NUCLEOTIDE SEQUENCE [LARGE SCALE GENOMIC DNA]</scope>
    <source>
        <strain evidence="2 3">CC-HSB-11</strain>
    </source>
</reference>
<organism evidence="2 3">
    <name type="scientific">Flagellimonas lutaonensis</name>
    <dbReference type="NCBI Taxonomy" id="516051"/>
    <lineage>
        <taxon>Bacteria</taxon>
        <taxon>Pseudomonadati</taxon>
        <taxon>Bacteroidota</taxon>
        <taxon>Flavobacteriia</taxon>
        <taxon>Flavobacteriales</taxon>
        <taxon>Flavobacteriaceae</taxon>
        <taxon>Flagellimonas</taxon>
    </lineage>
</organism>
<dbReference type="InterPro" id="IPR052894">
    <property type="entry name" value="AsmA-related"/>
</dbReference>
<dbReference type="PATRIC" id="fig|516051.4.peg.2056"/>
<dbReference type="EMBL" id="CP011071">
    <property type="protein sequence ID" value="AKA35598.1"/>
    <property type="molecule type" value="Genomic_DNA"/>
</dbReference>
<dbReference type="AlphaFoldDB" id="A0A0D5YUS3"/>
<keyword evidence="1" id="KW-0472">Membrane</keyword>
<dbReference type="PANTHER" id="PTHR30441">
    <property type="entry name" value="DUF748 DOMAIN-CONTAINING PROTEIN"/>
    <property type="match status" value="1"/>
</dbReference>
<evidence type="ECO:0000313" key="3">
    <source>
        <dbReference type="Proteomes" id="UP000032726"/>
    </source>
</evidence>
<dbReference type="OrthoDB" id="596403at2"/>
<keyword evidence="3" id="KW-1185">Reference proteome</keyword>
<dbReference type="KEGG" id="mlt:VC82_1996"/>
<dbReference type="GO" id="GO:0090313">
    <property type="term" value="P:regulation of protein targeting to membrane"/>
    <property type="evidence" value="ECO:0007669"/>
    <property type="project" value="TreeGrafter"/>
</dbReference>
<evidence type="ECO:0000313" key="2">
    <source>
        <dbReference type="EMBL" id="AKA35598.1"/>
    </source>
</evidence>
<keyword evidence="1" id="KW-0812">Transmembrane</keyword>
<dbReference type="PANTHER" id="PTHR30441:SF8">
    <property type="entry name" value="DUF748 DOMAIN-CONTAINING PROTEIN"/>
    <property type="match status" value="1"/>
</dbReference>
<sequence length="907" mass="98161">MKKKKKKKILRITGVVFLALVGILLAIPFLLEGKIGILIKNKVNQNINATLDFNEADLSLLGSFPNAKVLLKGTTLVNKAPFEGDTLFSSEKVALTMGIGELFKSAEDPIAIKSLVIDGAKLHIKIDEQENTNYDIAKEDDKATTSLQSGGNDFSFDLESYEITNSKVVYDDRSTDMRLVVSEIRHTGKGDLSLATSELQTKTDALLSLEMDSISYLDKNKVALDALIGIDLNENRYSFLKNEALVNQLPLVFDGFVKVNDDNQEIDISFKTPSSDFKIFLAVIPSAYSKSIGNVETSGNFEVNGRFEGILDEEHIPRFNIKVNSENASFKYPNLPKSVRNVNIDAEVVNASGLADDTFVRVKKLTFQIDDDRFAAQADITDLLGNTKVKAALDGKINLANISKAYPVPAGYDLSGLLTADVSTAFDMASIENQRYENTKTTGTLNLQGFQYNSPELKNPVVIDEAALKFNPTTVTLNNFSGKTGQTDFRANGTITNLLGYLFNKEDIQGNFRLISDTFALNDFMVGEAPEEGKEDAGNPSAEKIKIPSFLNCTIDATANNVIYDNLNLTGVSGRLLVKEETATIQGLTSSLFGGKLNLNGKVSTKSEVPVFDMALGVDGFQISESFAAMDMLKVLAPIAKVLEGKLNSTIKLSGNLKNDMTPDLATLSGNLLAELLSTEFTAERTPLLSTLDSKLDFLNLQELDLNGLKTALSFENGTVAVKPFDIKYKDFVINVAGGHTFDQKLQYNVTIDVPAKYLGSEVNILLAQIDDTSLENLTIPVTANIGGSYTNPNVTTDLTTGVKKLTSQLVEIQKEKLKNQGKNAAKDLIGGLFKKDSTAGDSSAAEKSDVKAVLGGLLGNKKKDTTTNDSTGVVKDTVTTGDVAKKAAKNILGGLLGSKKKKDSVN</sequence>
<proteinExistence type="predicted"/>
<dbReference type="STRING" id="516051.VC82_1996"/>
<evidence type="ECO:0000256" key="1">
    <source>
        <dbReference type="SAM" id="Phobius"/>
    </source>
</evidence>
<dbReference type="RefSeq" id="WP_045802236.1">
    <property type="nucleotide sequence ID" value="NZ_CP011071.1"/>
</dbReference>
<dbReference type="GO" id="GO:0005886">
    <property type="term" value="C:plasma membrane"/>
    <property type="evidence" value="ECO:0007669"/>
    <property type="project" value="TreeGrafter"/>
</dbReference>
<keyword evidence="1" id="KW-1133">Transmembrane helix</keyword>
<dbReference type="HOGENOM" id="CLU_011472_0_0_10"/>
<protein>
    <submittedName>
        <fullName evidence="2">Membrane protein</fullName>
    </submittedName>
</protein>
<name>A0A0D5YUS3_9FLAO</name>
<feature type="transmembrane region" description="Helical" evidence="1">
    <location>
        <begin position="12"/>
        <end position="31"/>
    </location>
</feature>
<dbReference type="Proteomes" id="UP000032726">
    <property type="component" value="Chromosome"/>
</dbReference>
<accession>A0A0D5YUS3</accession>
<gene>
    <name evidence="2" type="ORF">VC82_1996</name>
</gene>